<feature type="compositionally biased region" description="Polar residues" evidence="1">
    <location>
        <begin position="470"/>
        <end position="493"/>
    </location>
</feature>
<feature type="compositionally biased region" description="Low complexity" evidence="1">
    <location>
        <begin position="421"/>
        <end position="440"/>
    </location>
</feature>
<feature type="compositionally biased region" description="Low complexity" evidence="1">
    <location>
        <begin position="573"/>
        <end position="586"/>
    </location>
</feature>
<dbReference type="Proteomes" id="UP000278143">
    <property type="component" value="Unassembled WGS sequence"/>
</dbReference>
<organism evidence="3 4">
    <name type="scientific">Syncephalis pseudoplumigaleata</name>
    <dbReference type="NCBI Taxonomy" id="1712513"/>
    <lineage>
        <taxon>Eukaryota</taxon>
        <taxon>Fungi</taxon>
        <taxon>Fungi incertae sedis</taxon>
        <taxon>Zoopagomycota</taxon>
        <taxon>Zoopagomycotina</taxon>
        <taxon>Zoopagomycetes</taxon>
        <taxon>Zoopagales</taxon>
        <taxon>Piptocephalidaceae</taxon>
        <taxon>Syncephalis</taxon>
    </lineage>
</organism>
<feature type="region of interest" description="Disordered" evidence="1">
    <location>
        <begin position="278"/>
        <end position="299"/>
    </location>
</feature>
<feature type="region of interest" description="Disordered" evidence="1">
    <location>
        <begin position="418"/>
        <end position="493"/>
    </location>
</feature>
<dbReference type="OrthoDB" id="5594682at2759"/>
<keyword evidence="4" id="KW-1185">Reference proteome</keyword>
<feature type="transmembrane region" description="Helical" evidence="2">
    <location>
        <begin position="23"/>
        <end position="47"/>
    </location>
</feature>
<evidence type="ECO:0000313" key="3">
    <source>
        <dbReference type="EMBL" id="RKP26062.1"/>
    </source>
</evidence>
<sequence>MASASNCLWSRQWRIIPNHEPKLLIAIRLIIICLLSAVFLAYTGYLINQWRNPLLLHRTYWAPRPFHVPPISLEGATYLMRNASWQASARVATASNSSVRVDLTQYLRWTAREENMTTPASDDVWSEGPLTRSMPLSQLTLTAEEWWRFGRVAATPSADNATNASDDHPPLFLEISIIATSRRGAPAPANAANADQSLRLIVHGQSQDVPFAGATHFNQMPVEWASAYQVQLTDTRHIDSQSVEARSVAVDGTPYAGPPVDGIALRIRPGNNVLSSTDSWPGDIVHGSRDESPAHASSSALSSAPLDQFVVEVSEDVPRLSPLELIACWGGVGMLIMLLYGFLLGSRRLRPWGVVQRYLLPGHMKQAGFVTGGIERSFQTTQRAKQTPEAGAPGQWRSQMPKGAIACLSRCLMQLHRHPHGPASPHPAESAPPVTVSSVPALPPPVRAAPGVHGPQAHLQPESPADSCSCPATQSSPAVSNHSEPSRWSSAQDRQLYEACHHARALQHANRAAGGNKPHPELHSYPITMSETERIDEEMRMQYTASDNYDPEAHCIFYSPNSFRRRPMPPDMPAAANNNNNTDPDTSSVLGHPADPQSGSVVLEQRGGVGSVPRPTAAAAAAAPPAPPVITATTMTTTTSYPPVMTGTSVTAAVRDNTSSSHIYL</sequence>
<evidence type="ECO:0000313" key="4">
    <source>
        <dbReference type="Proteomes" id="UP000278143"/>
    </source>
</evidence>
<gene>
    <name evidence="3" type="ORF">SYNPS1DRAFT_28228</name>
</gene>
<reference evidence="4" key="1">
    <citation type="journal article" date="2018" name="Nat. Microbiol.">
        <title>Leveraging single-cell genomics to expand the fungal tree of life.</title>
        <authorList>
            <person name="Ahrendt S.R."/>
            <person name="Quandt C.A."/>
            <person name="Ciobanu D."/>
            <person name="Clum A."/>
            <person name="Salamov A."/>
            <person name="Andreopoulos B."/>
            <person name="Cheng J.F."/>
            <person name="Woyke T."/>
            <person name="Pelin A."/>
            <person name="Henrissat B."/>
            <person name="Reynolds N.K."/>
            <person name="Benny G.L."/>
            <person name="Smith M.E."/>
            <person name="James T.Y."/>
            <person name="Grigoriev I.V."/>
        </authorList>
    </citation>
    <scope>NUCLEOTIDE SEQUENCE [LARGE SCALE GENOMIC DNA]</scope>
    <source>
        <strain evidence="4">Benny S71-1</strain>
    </source>
</reference>
<evidence type="ECO:0000256" key="2">
    <source>
        <dbReference type="SAM" id="Phobius"/>
    </source>
</evidence>
<accession>A0A4P9Z270</accession>
<name>A0A4P9Z270_9FUNG</name>
<keyword evidence="2" id="KW-0812">Transmembrane</keyword>
<dbReference type="EMBL" id="KZ989527">
    <property type="protein sequence ID" value="RKP26062.1"/>
    <property type="molecule type" value="Genomic_DNA"/>
</dbReference>
<proteinExistence type="predicted"/>
<evidence type="ECO:0000256" key="1">
    <source>
        <dbReference type="SAM" id="MobiDB-lite"/>
    </source>
</evidence>
<keyword evidence="2" id="KW-0472">Membrane</keyword>
<feature type="region of interest" description="Disordered" evidence="1">
    <location>
        <begin position="565"/>
        <end position="597"/>
    </location>
</feature>
<keyword evidence="2" id="KW-1133">Transmembrane helix</keyword>
<protein>
    <submittedName>
        <fullName evidence="3">Uncharacterized protein</fullName>
    </submittedName>
</protein>
<dbReference type="AlphaFoldDB" id="A0A4P9Z270"/>